<evidence type="ECO:0000313" key="2">
    <source>
        <dbReference type="Proteomes" id="UP000652761"/>
    </source>
</evidence>
<sequence>MLLQVGSLAFYSSFSMTFVSAAFAFFSFGPASFLVGSSNEGGLLEFLGALISLPSSLVDSIDSLRMCVPPLVSH</sequence>
<comment type="caution">
    <text evidence="1">The sequence shown here is derived from an EMBL/GenBank/DDBJ whole genome shotgun (WGS) entry which is preliminary data.</text>
</comment>
<proteinExistence type="predicted"/>
<dbReference type="EMBL" id="NMUH01000296">
    <property type="protein sequence ID" value="MQL76419.1"/>
    <property type="molecule type" value="Genomic_DNA"/>
</dbReference>
<accession>A0A843U838</accession>
<name>A0A843U838_COLES</name>
<evidence type="ECO:0000313" key="1">
    <source>
        <dbReference type="EMBL" id="MQL76419.1"/>
    </source>
</evidence>
<dbReference type="AlphaFoldDB" id="A0A843U838"/>
<organism evidence="1 2">
    <name type="scientific">Colocasia esculenta</name>
    <name type="common">Wild taro</name>
    <name type="synonym">Arum esculentum</name>
    <dbReference type="NCBI Taxonomy" id="4460"/>
    <lineage>
        <taxon>Eukaryota</taxon>
        <taxon>Viridiplantae</taxon>
        <taxon>Streptophyta</taxon>
        <taxon>Embryophyta</taxon>
        <taxon>Tracheophyta</taxon>
        <taxon>Spermatophyta</taxon>
        <taxon>Magnoliopsida</taxon>
        <taxon>Liliopsida</taxon>
        <taxon>Araceae</taxon>
        <taxon>Aroideae</taxon>
        <taxon>Colocasieae</taxon>
        <taxon>Colocasia</taxon>
    </lineage>
</organism>
<dbReference type="Proteomes" id="UP000652761">
    <property type="component" value="Unassembled WGS sequence"/>
</dbReference>
<gene>
    <name evidence="1" type="ORF">Taro_008811</name>
</gene>
<keyword evidence="2" id="KW-1185">Reference proteome</keyword>
<reference evidence="1" key="1">
    <citation type="submission" date="2017-07" db="EMBL/GenBank/DDBJ databases">
        <title>Taro Niue Genome Assembly and Annotation.</title>
        <authorList>
            <person name="Atibalentja N."/>
            <person name="Keating K."/>
            <person name="Fields C.J."/>
        </authorList>
    </citation>
    <scope>NUCLEOTIDE SEQUENCE</scope>
    <source>
        <strain evidence="1">Niue_2</strain>
        <tissue evidence="1">Leaf</tissue>
    </source>
</reference>
<protein>
    <submittedName>
        <fullName evidence="1">Uncharacterized protein</fullName>
    </submittedName>
</protein>